<dbReference type="EMBL" id="FTNO01000008">
    <property type="protein sequence ID" value="SIR97240.1"/>
    <property type="molecule type" value="Genomic_DNA"/>
</dbReference>
<evidence type="ECO:0000313" key="3">
    <source>
        <dbReference type="Proteomes" id="UP000186914"/>
    </source>
</evidence>
<protein>
    <submittedName>
        <fullName evidence="2">Uncharacterized protein</fullName>
    </submittedName>
</protein>
<dbReference type="Proteomes" id="UP000186914">
    <property type="component" value="Unassembled WGS sequence"/>
</dbReference>
<reference evidence="3" key="1">
    <citation type="submission" date="2017-01" db="EMBL/GenBank/DDBJ databases">
        <authorList>
            <person name="Varghese N."/>
            <person name="Submissions S."/>
        </authorList>
    </citation>
    <scope>NUCLEOTIDE SEQUENCE [LARGE SCALE GENOMIC DNA]</scope>
    <source>
        <strain evidence="3">CGMCC 1.7737</strain>
    </source>
</reference>
<name>A0A1N7FAA0_9EURY</name>
<sequence>MNASETVKWMLVRVEYPMLGLAIVLALLIQFASLFDGHSEHLR</sequence>
<keyword evidence="3" id="KW-1185">Reference proteome</keyword>
<keyword evidence="1" id="KW-0472">Membrane</keyword>
<feature type="transmembrane region" description="Helical" evidence="1">
    <location>
        <begin position="16"/>
        <end position="35"/>
    </location>
</feature>
<accession>A0A1N7FAA0</accession>
<organism evidence="2 3">
    <name type="scientific">Haladaptatus litoreus</name>
    <dbReference type="NCBI Taxonomy" id="553468"/>
    <lineage>
        <taxon>Archaea</taxon>
        <taxon>Methanobacteriati</taxon>
        <taxon>Methanobacteriota</taxon>
        <taxon>Stenosarchaea group</taxon>
        <taxon>Halobacteria</taxon>
        <taxon>Halobacteriales</taxon>
        <taxon>Haladaptataceae</taxon>
        <taxon>Haladaptatus</taxon>
    </lineage>
</organism>
<dbReference type="AlphaFoldDB" id="A0A1N7FAA0"/>
<gene>
    <name evidence="2" type="ORF">SAMN05421858_4868</name>
</gene>
<proteinExistence type="predicted"/>
<keyword evidence="1" id="KW-0812">Transmembrane</keyword>
<keyword evidence="1" id="KW-1133">Transmembrane helix</keyword>
<evidence type="ECO:0000256" key="1">
    <source>
        <dbReference type="SAM" id="Phobius"/>
    </source>
</evidence>
<evidence type="ECO:0000313" key="2">
    <source>
        <dbReference type="EMBL" id="SIR97240.1"/>
    </source>
</evidence>